<dbReference type="AlphaFoldDB" id="A0A9P5U0B9"/>
<name>A0A9P5U0B9_9AGAR</name>
<feature type="transmembrane region" description="Helical" evidence="1">
    <location>
        <begin position="95"/>
        <end position="114"/>
    </location>
</feature>
<organism evidence="2 3">
    <name type="scientific">Rhodocollybia butyracea</name>
    <dbReference type="NCBI Taxonomy" id="206335"/>
    <lineage>
        <taxon>Eukaryota</taxon>
        <taxon>Fungi</taxon>
        <taxon>Dikarya</taxon>
        <taxon>Basidiomycota</taxon>
        <taxon>Agaricomycotina</taxon>
        <taxon>Agaricomycetes</taxon>
        <taxon>Agaricomycetidae</taxon>
        <taxon>Agaricales</taxon>
        <taxon>Marasmiineae</taxon>
        <taxon>Omphalotaceae</taxon>
        <taxon>Rhodocollybia</taxon>
    </lineage>
</organism>
<feature type="transmembrane region" description="Helical" evidence="1">
    <location>
        <begin position="13"/>
        <end position="33"/>
    </location>
</feature>
<evidence type="ECO:0000313" key="2">
    <source>
        <dbReference type="EMBL" id="KAF9060363.1"/>
    </source>
</evidence>
<keyword evidence="3" id="KW-1185">Reference proteome</keyword>
<evidence type="ECO:0000256" key="1">
    <source>
        <dbReference type="SAM" id="Phobius"/>
    </source>
</evidence>
<dbReference type="OrthoDB" id="2535105at2759"/>
<feature type="transmembrane region" description="Helical" evidence="1">
    <location>
        <begin position="126"/>
        <end position="150"/>
    </location>
</feature>
<keyword evidence="1" id="KW-0812">Transmembrane</keyword>
<protein>
    <submittedName>
        <fullName evidence="2">Uncharacterized protein</fullName>
    </submittedName>
</protein>
<evidence type="ECO:0000313" key="3">
    <source>
        <dbReference type="Proteomes" id="UP000772434"/>
    </source>
</evidence>
<dbReference type="Proteomes" id="UP000772434">
    <property type="component" value="Unassembled WGS sequence"/>
</dbReference>
<keyword evidence="1" id="KW-1133">Transmembrane helix</keyword>
<proteinExistence type="predicted"/>
<feature type="transmembrane region" description="Helical" evidence="1">
    <location>
        <begin position="53"/>
        <end position="75"/>
    </location>
</feature>
<dbReference type="EMBL" id="JADNRY010000247">
    <property type="protein sequence ID" value="KAF9060363.1"/>
    <property type="molecule type" value="Genomic_DNA"/>
</dbReference>
<accession>A0A9P5U0B9</accession>
<comment type="caution">
    <text evidence="2">The sequence shown here is derived from an EMBL/GenBank/DDBJ whole genome shotgun (WGS) entry which is preliminary data.</text>
</comment>
<gene>
    <name evidence="2" type="ORF">BDP27DRAFT_1236964</name>
</gene>
<keyword evidence="1" id="KW-0472">Membrane</keyword>
<dbReference type="PANTHER" id="PTHR40465">
    <property type="entry name" value="CHROMOSOME 1, WHOLE GENOME SHOTGUN SEQUENCE"/>
    <property type="match status" value="1"/>
</dbReference>
<feature type="transmembrane region" description="Helical" evidence="1">
    <location>
        <begin position="162"/>
        <end position="189"/>
    </location>
</feature>
<reference evidence="2" key="1">
    <citation type="submission" date="2020-11" db="EMBL/GenBank/DDBJ databases">
        <authorList>
            <consortium name="DOE Joint Genome Institute"/>
            <person name="Ahrendt S."/>
            <person name="Riley R."/>
            <person name="Andreopoulos W."/>
            <person name="Labutti K."/>
            <person name="Pangilinan J."/>
            <person name="Ruiz-Duenas F.J."/>
            <person name="Barrasa J.M."/>
            <person name="Sanchez-Garcia M."/>
            <person name="Camarero S."/>
            <person name="Miyauchi S."/>
            <person name="Serrano A."/>
            <person name="Linde D."/>
            <person name="Babiker R."/>
            <person name="Drula E."/>
            <person name="Ayuso-Fernandez I."/>
            <person name="Pacheco R."/>
            <person name="Padilla G."/>
            <person name="Ferreira P."/>
            <person name="Barriuso J."/>
            <person name="Kellner H."/>
            <person name="Castanera R."/>
            <person name="Alfaro M."/>
            <person name="Ramirez L."/>
            <person name="Pisabarro A.G."/>
            <person name="Kuo A."/>
            <person name="Tritt A."/>
            <person name="Lipzen A."/>
            <person name="He G."/>
            <person name="Yan M."/>
            <person name="Ng V."/>
            <person name="Cullen D."/>
            <person name="Martin F."/>
            <person name="Rosso M.-N."/>
            <person name="Henrissat B."/>
            <person name="Hibbett D."/>
            <person name="Martinez A.T."/>
            <person name="Grigoriev I.V."/>
        </authorList>
    </citation>
    <scope>NUCLEOTIDE SEQUENCE</scope>
    <source>
        <strain evidence="2">AH 40177</strain>
    </source>
</reference>
<dbReference type="PANTHER" id="PTHR40465:SF1">
    <property type="entry name" value="DUF6534 DOMAIN-CONTAINING PROTEIN"/>
    <property type="match status" value="1"/>
</dbReference>
<sequence length="198" mass="22067">MSSLDSTIGALEIANVVSAYLSGIIAFQTYFYFRNFPEDKPLLKYTVRLQLQFIFILLLSALDLGHVISSSHTSYKVTVSDFGQPKLLAKFPNSIEAALLFEGLITTVVQAFFIMRVHRLSKVHKIIIYFFSLCAALRLAASVSLTVFGVQSLSLNAFVADWSWLLTSLFSLGAFVDIGISLCLCLFFYSQRGTCFAR</sequence>